<dbReference type="Proteomes" id="UP000632138">
    <property type="component" value="Unassembled WGS sequence"/>
</dbReference>
<protein>
    <submittedName>
        <fullName evidence="4">Flavin reductase</fullName>
    </submittedName>
</protein>
<organism evidence="4 5">
    <name type="scientific">Paractinoplanes ovalisporus</name>
    <dbReference type="NCBI Taxonomy" id="2810368"/>
    <lineage>
        <taxon>Bacteria</taxon>
        <taxon>Bacillati</taxon>
        <taxon>Actinomycetota</taxon>
        <taxon>Actinomycetes</taxon>
        <taxon>Micromonosporales</taxon>
        <taxon>Micromonosporaceae</taxon>
        <taxon>Paractinoplanes</taxon>
    </lineage>
</organism>
<dbReference type="InterPro" id="IPR012349">
    <property type="entry name" value="Split_barrel_FMN-bd"/>
</dbReference>
<gene>
    <name evidence="4" type="ORF">JIG36_15555</name>
</gene>
<accession>A0ABS2AAX0</accession>
<dbReference type="SMART" id="SM00903">
    <property type="entry name" value="Flavin_Reduct"/>
    <property type="match status" value="1"/>
</dbReference>
<name>A0ABS2AAX0_9ACTN</name>
<comment type="similarity">
    <text evidence="1">Belongs to the non-flavoprotein flavin reductase family.</text>
</comment>
<dbReference type="InterPro" id="IPR050268">
    <property type="entry name" value="NADH-dep_flavin_reductase"/>
</dbReference>
<dbReference type="Pfam" id="PF01613">
    <property type="entry name" value="Flavin_Reduct"/>
    <property type="match status" value="1"/>
</dbReference>
<evidence type="ECO:0000313" key="4">
    <source>
        <dbReference type="EMBL" id="MBM2616975.1"/>
    </source>
</evidence>
<dbReference type="PANTHER" id="PTHR30466">
    <property type="entry name" value="FLAVIN REDUCTASE"/>
    <property type="match status" value="1"/>
</dbReference>
<keyword evidence="2" id="KW-0560">Oxidoreductase</keyword>
<evidence type="ECO:0000259" key="3">
    <source>
        <dbReference type="SMART" id="SM00903"/>
    </source>
</evidence>
<sequence length="171" mass="18121">MVPVTIHSTDPFATPDGEKSAVRRLRGRLAAPVTLWTTPGPAGLTVSSTLVADGDPGRVLGLIDDESDFWDALEQSGRFAVVALTPADRQLADRFAGLMPAPGGLFAGDDWTDTDYGPVPAGDRTWAGCRLESSRVVGWALLVEAVIEKVTAGPSPDPLIHYRGRYHTLGG</sequence>
<dbReference type="PANTHER" id="PTHR30466:SF11">
    <property type="entry name" value="FLAVIN-DEPENDENT MONOOXYGENASE, REDUCTASE SUBUNIT HSAB"/>
    <property type="match status" value="1"/>
</dbReference>
<keyword evidence="5" id="KW-1185">Reference proteome</keyword>
<dbReference type="SUPFAM" id="SSF50475">
    <property type="entry name" value="FMN-binding split barrel"/>
    <property type="match status" value="1"/>
</dbReference>
<dbReference type="InterPro" id="IPR002563">
    <property type="entry name" value="Flavin_Rdtase-like_dom"/>
</dbReference>
<evidence type="ECO:0000256" key="2">
    <source>
        <dbReference type="ARBA" id="ARBA00023002"/>
    </source>
</evidence>
<proteinExistence type="inferred from homology"/>
<dbReference type="EMBL" id="JAENHP010000004">
    <property type="protein sequence ID" value="MBM2616975.1"/>
    <property type="molecule type" value="Genomic_DNA"/>
</dbReference>
<reference evidence="4 5" key="1">
    <citation type="submission" date="2021-01" db="EMBL/GenBank/DDBJ databases">
        <title>Actinoplanes sp. nov. LDG1-06 isolated from lichen.</title>
        <authorList>
            <person name="Saeng-In P."/>
            <person name="Phongsopitanun W."/>
            <person name="Kanchanasin P."/>
            <person name="Yuki M."/>
            <person name="Kudo T."/>
            <person name="Ohkuma M."/>
            <person name="Tanasupawat S."/>
        </authorList>
    </citation>
    <scope>NUCLEOTIDE SEQUENCE [LARGE SCALE GENOMIC DNA]</scope>
    <source>
        <strain evidence="4 5">LDG1-06</strain>
    </source>
</reference>
<evidence type="ECO:0000256" key="1">
    <source>
        <dbReference type="ARBA" id="ARBA00008898"/>
    </source>
</evidence>
<feature type="domain" description="Flavin reductase like" evidence="3">
    <location>
        <begin position="26"/>
        <end position="168"/>
    </location>
</feature>
<dbReference type="Gene3D" id="2.30.110.10">
    <property type="entry name" value="Electron Transport, Fmn-binding Protein, Chain A"/>
    <property type="match status" value="1"/>
</dbReference>
<evidence type="ECO:0000313" key="5">
    <source>
        <dbReference type="Proteomes" id="UP000632138"/>
    </source>
</evidence>
<comment type="caution">
    <text evidence="4">The sequence shown here is derived from an EMBL/GenBank/DDBJ whole genome shotgun (WGS) entry which is preliminary data.</text>
</comment>